<name>A0ABU7CAQ2_9TELE</name>
<evidence type="ECO:0000313" key="1">
    <source>
        <dbReference type="EMBL" id="MED6259355.1"/>
    </source>
</evidence>
<proteinExistence type="predicted"/>
<organism evidence="1 2">
    <name type="scientific">Ataeniobius toweri</name>
    <dbReference type="NCBI Taxonomy" id="208326"/>
    <lineage>
        <taxon>Eukaryota</taxon>
        <taxon>Metazoa</taxon>
        <taxon>Chordata</taxon>
        <taxon>Craniata</taxon>
        <taxon>Vertebrata</taxon>
        <taxon>Euteleostomi</taxon>
        <taxon>Actinopterygii</taxon>
        <taxon>Neopterygii</taxon>
        <taxon>Teleostei</taxon>
        <taxon>Neoteleostei</taxon>
        <taxon>Acanthomorphata</taxon>
        <taxon>Ovalentaria</taxon>
        <taxon>Atherinomorphae</taxon>
        <taxon>Cyprinodontiformes</taxon>
        <taxon>Goodeidae</taxon>
        <taxon>Ataeniobius</taxon>
    </lineage>
</organism>
<gene>
    <name evidence="1" type="ORF">ATANTOWER_021425</name>
</gene>
<dbReference type="Proteomes" id="UP001345963">
    <property type="component" value="Unassembled WGS sequence"/>
</dbReference>
<evidence type="ECO:0000313" key="2">
    <source>
        <dbReference type="Proteomes" id="UP001345963"/>
    </source>
</evidence>
<dbReference type="EMBL" id="JAHUTI010083273">
    <property type="protein sequence ID" value="MED6259355.1"/>
    <property type="molecule type" value="Genomic_DNA"/>
</dbReference>
<protein>
    <submittedName>
        <fullName evidence="1">Uncharacterized protein</fullName>
    </submittedName>
</protein>
<sequence>MNNLFLSSFFPFPSCCQSNRKCNTKCRLTAGETWGEVECLLAYFILMASGPGKVQKSTMFNQKPFSATLVKPTSFNIKCGVQSWQTVYYFSEKLSVVSAEFASAMFPQYQTFSVAQVHFLETNTD</sequence>
<keyword evidence="2" id="KW-1185">Reference proteome</keyword>
<reference evidence="1 2" key="1">
    <citation type="submission" date="2021-07" db="EMBL/GenBank/DDBJ databases">
        <authorList>
            <person name="Palmer J.M."/>
        </authorList>
    </citation>
    <scope>NUCLEOTIDE SEQUENCE [LARGE SCALE GENOMIC DNA]</scope>
    <source>
        <strain evidence="1 2">AT_MEX2019</strain>
        <tissue evidence="1">Muscle</tissue>
    </source>
</reference>
<comment type="caution">
    <text evidence="1">The sequence shown here is derived from an EMBL/GenBank/DDBJ whole genome shotgun (WGS) entry which is preliminary data.</text>
</comment>
<accession>A0ABU7CAQ2</accession>